<dbReference type="Pfam" id="PF13468">
    <property type="entry name" value="Glyoxalase_3"/>
    <property type="match status" value="1"/>
</dbReference>
<dbReference type="InterPro" id="IPR025870">
    <property type="entry name" value="Glyoxalase-like_dom"/>
</dbReference>
<organism evidence="2 3">
    <name type="scientific">Kribbella karoonensis</name>
    <dbReference type="NCBI Taxonomy" id="324851"/>
    <lineage>
        <taxon>Bacteria</taxon>
        <taxon>Bacillati</taxon>
        <taxon>Actinomycetota</taxon>
        <taxon>Actinomycetes</taxon>
        <taxon>Propionibacteriales</taxon>
        <taxon>Kribbellaceae</taxon>
        <taxon>Kribbella</taxon>
    </lineage>
</organism>
<protein>
    <submittedName>
        <fullName evidence="2">VOC family protein</fullName>
    </submittedName>
</protein>
<comment type="caution">
    <text evidence="2">The sequence shown here is derived from an EMBL/GenBank/DDBJ whole genome shotgun (WGS) entry which is preliminary data.</text>
</comment>
<evidence type="ECO:0000313" key="3">
    <source>
        <dbReference type="Proteomes" id="UP001500190"/>
    </source>
</evidence>
<keyword evidence="3" id="KW-1185">Reference proteome</keyword>
<feature type="domain" description="Glyoxalase-like" evidence="1">
    <location>
        <begin position="10"/>
        <end position="180"/>
    </location>
</feature>
<evidence type="ECO:0000313" key="2">
    <source>
        <dbReference type="EMBL" id="GAA1607192.1"/>
    </source>
</evidence>
<sequence length="212" mass="22140">MLSPAVEPRLDHLVFGTPDLRGTVEEFAAATGIRPVDGGRHVELGTRNHLVALGPASYLEIVGPDVENPKPLGSAPFGVDRLVRPRLVTWCVRPPEIGEAVWAARRAGVDFGAVRTVGRVTPAGTALSWQVAAVDPPPYDGIVPFLVDWGTTRHPATTGAPTVELLTFRATHPKPADVTAVTGALGISLIVTSGPSGLEATVAGPAGTYLLR</sequence>
<dbReference type="PANTHER" id="PTHR40265:SF1">
    <property type="entry name" value="GLYOXALASE-LIKE DOMAIN-CONTAINING PROTEIN"/>
    <property type="match status" value="1"/>
</dbReference>
<dbReference type="Gene3D" id="3.10.180.10">
    <property type="entry name" value="2,3-Dihydroxybiphenyl 1,2-Dioxygenase, domain 1"/>
    <property type="match status" value="1"/>
</dbReference>
<accession>A0ABP4QE16</accession>
<name>A0ABP4QE16_9ACTN</name>
<proteinExistence type="predicted"/>
<dbReference type="PANTHER" id="PTHR40265">
    <property type="entry name" value="BLL2707 PROTEIN"/>
    <property type="match status" value="1"/>
</dbReference>
<dbReference type="InterPro" id="IPR029068">
    <property type="entry name" value="Glyas_Bleomycin-R_OHBP_Dase"/>
</dbReference>
<dbReference type="RefSeq" id="WP_344198605.1">
    <property type="nucleotide sequence ID" value="NZ_BAAAND010000012.1"/>
</dbReference>
<gene>
    <name evidence="2" type="ORF">GCM10009742_66240</name>
</gene>
<evidence type="ECO:0000259" key="1">
    <source>
        <dbReference type="Pfam" id="PF13468"/>
    </source>
</evidence>
<reference evidence="3" key="1">
    <citation type="journal article" date="2019" name="Int. J. Syst. Evol. Microbiol.">
        <title>The Global Catalogue of Microorganisms (GCM) 10K type strain sequencing project: providing services to taxonomists for standard genome sequencing and annotation.</title>
        <authorList>
            <consortium name="The Broad Institute Genomics Platform"/>
            <consortium name="The Broad Institute Genome Sequencing Center for Infectious Disease"/>
            <person name="Wu L."/>
            <person name="Ma J."/>
        </authorList>
    </citation>
    <scope>NUCLEOTIDE SEQUENCE [LARGE SCALE GENOMIC DNA]</scope>
    <source>
        <strain evidence="3">JCM 14304</strain>
    </source>
</reference>
<dbReference type="Proteomes" id="UP001500190">
    <property type="component" value="Unassembled WGS sequence"/>
</dbReference>
<dbReference type="EMBL" id="BAAAND010000012">
    <property type="protein sequence ID" value="GAA1607192.1"/>
    <property type="molecule type" value="Genomic_DNA"/>
</dbReference>